<evidence type="ECO:0000313" key="9">
    <source>
        <dbReference type="Proteomes" id="UP000184512"/>
    </source>
</evidence>
<organism evidence="8 9">
    <name type="scientific">Tessaracoccus bendigoensis DSM 12906</name>
    <dbReference type="NCBI Taxonomy" id="1123357"/>
    <lineage>
        <taxon>Bacteria</taxon>
        <taxon>Bacillati</taxon>
        <taxon>Actinomycetota</taxon>
        <taxon>Actinomycetes</taxon>
        <taxon>Propionibacteriales</taxon>
        <taxon>Propionibacteriaceae</taxon>
        <taxon>Tessaracoccus</taxon>
    </lineage>
</organism>
<evidence type="ECO:0000256" key="2">
    <source>
        <dbReference type="ARBA" id="ARBA00022475"/>
    </source>
</evidence>
<comment type="subcellular location">
    <subcellularLocation>
        <location evidence="1">Cell membrane</location>
        <topology evidence="1">Multi-pass membrane protein</topology>
    </subcellularLocation>
</comment>
<feature type="compositionally biased region" description="Low complexity" evidence="6">
    <location>
        <begin position="323"/>
        <end position="337"/>
    </location>
</feature>
<feature type="transmembrane region" description="Helical" evidence="7">
    <location>
        <begin position="45"/>
        <end position="70"/>
    </location>
</feature>
<dbReference type="STRING" id="1123357.SAMN02745244_02829"/>
<keyword evidence="4 7" id="KW-1133">Transmembrane helix</keyword>
<dbReference type="AlphaFoldDB" id="A0A1M6KIQ9"/>
<evidence type="ECO:0000256" key="1">
    <source>
        <dbReference type="ARBA" id="ARBA00004651"/>
    </source>
</evidence>
<reference evidence="9" key="1">
    <citation type="submission" date="2016-11" db="EMBL/GenBank/DDBJ databases">
        <authorList>
            <person name="Varghese N."/>
            <person name="Submissions S."/>
        </authorList>
    </citation>
    <scope>NUCLEOTIDE SEQUENCE [LARGE SCALE GENOMIC DNA]</scope>
    <source>
        <strain evidence="9">DSM 12906</strain>
    </source>
</reference>
<evidence type="ECO:0000256" key="6">
    <source>
        <dbReference type="SAM" id="MobiDB-lite"/>
    </source>
</evidence>
<gene>
    <name evidence="8" type="ORF">SAMN02745244_02829</name>
</gene>
<feature type="transmembrane region" description="Helical" evidence="7">
    <location>
        <begin position="389"/>
        <end position="409"/>
    </location>
</feature>
<feature type="transmembrane region" description="Helical" evidence="7">
    <location>
        <begin position="271"/>
        <end position="296"/>
    </location>
</feature>
<keyword evidence="2" id="KW-1003">Cell membrane</keyword>
<sequence length="417" mass="44852">MPTEHSRVGKVLRVKEWIERQMNRSAVAHAISANTRYFSRLGPQFAAGITYFSVLSMVPILMFTFAALGMTMTVLRPDLMDDVLSLIEQVLADQQLSATVGTVITEAFSQWASVGGFALVAAVYSGSKWAGNLKRAVRVMWTQEFEDAARRKNFFVELGVNLGIFLGLLISIGFGVGLATISGSFSVNVLEWLGWSHIPGIGTLLTVLTIVFTFVACWILMAFLFVVLPNESARPRPWLVGTVIGAVALTVLIQIAGRLMGVFDMNSAVTIFGPVIVVMLMFNVIASTILMSAAWVGSSDDWREERAKRIADQEARKQGMAGGEVAAGASAGASDGPSEPEGVADDGRWAARKPLDELRGLNQSLPPIDGDSYVRTAVAARGMRVNLRLGYSVGAATGLGLGALIVSAARRLSRRPR</sequence>
<evidence type="ECO:0000256" key="7">
    <source>
        <dbReference type="SAM" id="Phobius"/>
    </source>
</evidence>
<dbReference type="Proteomes" id="UP000184512">
    <property type="component" value="Unassembled WGS sequence"/>
</dbReference>
<evidence type="ECO:0000256" key="3">
    <source>
        <dbReference type="ARBA" id="ARBA00022692"/>
    </source>
</evidence>
<dbReference type="EMBL" id="FQZG01000060">
    <property type="protein sequence ID" value="SHJ58770.1"/>
    <property type="molecule type" value="Genomic_DNA"/>
</dbReference>
<name>A0A1M6KIQ9_9ACTN</name>
<dbReference type="GO" id="GO:0005886">
    <property type="term" value="C:plasma membrane"/>
    <property type="evidence" value="ECO:0007669"/>
    <property type="project" value="UniProtKB-SubCell"/>
</dbReference>
<dbReference type="PANTHER" id="PTHR30213">
    <property type="entry name" value="INNER MEMBRANE PROTEIN YHJD"/>
    <property type="match status" value="1"/>
</dbReference>
<accession>A0A1M6KIQ9</accession>
<evidence type="ECO:0000313" key="8">
    <source>
        <dbReference type="EMBL" id="SHJ58770.1"/>
    </source>
</evidence>
<feature type="transmembrane region" description="Helical" evidence="7">
    <location>
        <begin position="238"/>
        <end position="259"/>
    </location>
</feature>
<evidence type="ECO:0000256" key="4">
    <source>
        <dbReference type="ARBA" id="ARBA00022989"/>
    </source>
</evidence>
<dbReference type="PANTHER" id="PTHR30213:SF1">
    <property type="entry name" value="INNER MEMBRANE PROTEIN YHJD"/>
    <property type="match status" value="1"/>
</dbReference>
<dbReference type="InterPro" id="IPR017039">
    <property type="entry name" value="Virul_fac_BrkB"/>
</dbReference>
<dbReference type="Pfam" id="PF03631">
    <property type="entry name" value="Virul_fac_BrkB"/>
    <property type="match status" value="1"/>
</dbReference>
<proteinExistence type="predicted"/>
<protein>
    <submittedName>
        <fullName evidence="8">Membrane protein</fullName>
    </submittedName>
</protein>
<feature type="transmembrane region" description="Helical" evidence="7">
    <location>
        <begin position="158"/>
        <end position="181"/>
    </location>
</feature>
<feature type="region of interest" description="Disordered" evidence="6">
    <location>
        <begin position="313"/>
        <end position="346"/>
    </location>
</feature>
<keyword evidence="9" id="KW-1185">Reference proteome</keyword>
<feature type="transmembrane region" description="Helical" evidence="7">
    <location>
        <begin position="201"/>
        <end position="226"/>
    </location>
</feature>
<evidence type="ECO:0000256" key="5">
    <source>
        <dbReference type="ARBA" id="ARBA00023136"/>
    </source>
</evidence>
<dbReference type="OrthoDB" id="4127374at2"/>
<keyword evidence="3 7" id="KW-0812">Transmembrane</keyword>
<keyword evidence="5 7" id="KW-0472">Membrane</keyword>